<reference evidence="3" key="1">
    <citation type="journal article" date="2019" name="Int. J. Syst. Evol. Microbiol.">
        <title>The Global Catalogue of Microorganisms (GCM) 10K type strain sequencing project: providing services to taxonomists for standard genome sequencing and annotation.</title>
        <authorList>
            <consortium name="The Broad Institute Genomics Platform"/>
            <consortium name="The Broad Institute Genome Sequencing Center for Infectious Disease"/>
            <person name="Wu L."/>
            <person name="Ma J."/>
        </authorList>
    </citation>
    <scope>NUCLEOTIDE SEQUENCE [LARGE SCALE GENOMIC DNA]</scope>
    <source>
        <strain evidence="3">CCUG 49560</strain>
    </source>
</reference>
<protein>
    <submittedName>
        <fullName evidence="2">Uncharacterized protein</fullName>
    </submittedName>
</protein>
<evidence type="ECO:0000313" key="2">
    <source>
        <dbReference type="EMBL" id="MFC4587446.1"/>
    </source>
</evidence>
<accession>A0ABV9EG10</accession>
<sequence length="404" mass="46368">MPEEADNTPEWAGEIGTVASWEALRVLLGRMHVKAGKPSLRLMADRTEKLTGELKVYRTTKTTIGDVLKGTKKPKMNALLGLVCALGVKEQHWPLWREVWARLESSEMRSVGDDAIDAELAEARQEVERLRAANEEFRAKLLRVQDDHGRELRELEHHYAQVERGMRGKIEMLDLLRVAQAQEMERLRVVNETLQAKLSCVEDNHGRELLGVQDDHGHELLRVQGDHVRELLRVQDDHGRELRELEHGYAQVANGLRQEIKMLEREALRCTGQTFRLMRVAADAQAKSDDLAAKNTLMWEKTLVAQQSHHYAERRVESLEEEITELNSEIRRLNAELVEAVRADRDWAEARADFAEKQSGDVETTLEAPCAYFETTSSLPKLPELVETRLMHPIYPPKRWPPLR</sequence>
<organism evidence="2 3">
    <name type="scientific">Sphaerisporangium corydalis</name>
    <dbReference type="NCBI Taxonomy" id="1441875"/>
    <lineage>
        <taxon>Bacteria</taxon>
        <taxon>Bacillati</taxon>
        <taxon>Actinomycetota</taxon>
        <taxon>Actinomycetes</taxon>
        <taxon>Streptosporangiales</taxon>
        <taxon>Streptosporangiaceae</taxon>
        <taxon>Sphaerisporangium</taxon>
    </lineage>
</organism>
<dbReference type="EMBL" id="JBHSFN010000008">
    <property type="protein sequence ID" value="MFC4587446.1"/>
    <property type="molecule type" value="Genomic_DNA"/>
</dbReference>
<dbReference type="RefSeq" id="WP_262842002.1">
    <property type="nucleotide sequence ID" value="NZ_JANZYP010000008.1"/>
</dbReference>
<gene>
    <name evidence="2" type="ORF">ACFO8L_15230</name>
</gene>
<keyword evidence="3" id="KW-1185">Reference proteome</keyword>
<evidence type="ECO:0000256" key="1">
    <source>
        <dbReference type="SAM" id="Coils"/>
    </source>
</evidence>
<feature type="coiled-coil region" evidence="1">
    <location>
        <begin position="113"/>
        <end position="147"/>
    </location>
</feature>
<name>A0ABV9EG10_9ACTN</name>
<proteinExistence type="predicted"/>
<feature type="coiled-coil region" evidence="1">
    <location>
        <begin position="309"/>
        <end position="343"/>
    </location>
</feature>
<evidence type="ECO:0000313" key="3">
    <source>
        <dbReference type="Proteomes" id="UP001595891"/>
    </source>
</evidence>
<keyword evidence="1" id="KW-0175">Coiled coil</keyword>
<comment type="caution">
    <text evidence="2">The sequence shown here is derived from an EMBL/GenBank/DDBJ whole genome shotgun (WGS) entry which is preliminary data.</text>
</comment>
<dbReference type="Proteomes" id="UP001595891">
    <property type="component" value="Unassembled WGS sequence"/>
</dbReference>